<evidence type="ECO:0000313" key="4">
    <source>
        <dbReference type="EMBL" id="MBD2319805.1"/>
    </source>
</evidence>
<gene>
    <name evidence="4" type="ORF">H6G05_23570</name>
</gene>
<evidence type="ECO:0000256" key="1">
    <source>
        <dbReference type="SAM" id="MobiDB-lite"/>
    </source>
</evidence>
<dbReference type="Proteomes" id="UP000618445">
    <property type="component" value="Unassembled WGS sequence"/>
</dbReference>
<feature type="transmembrane region" description="Helical" evidence="2">
    <location>
        <begin position="27"/>
        <end position="48"/>
    </location>
</feature>
<dbReference type="InterPro" id="IPR043128">
    <property type="entry name" value="Rev_trsase/Diguanyl_cyclase"/>
</dbReference>
<dbReference type="Pfam" id="PF00990">
    <property type="entry name" value="GGDEF"/>
    <property type="match status" value="1"/>
</dbReference>
<organism evidence="4 5">
    <name type="scientific">Phormidium tenue FACHB-1050</name>
    <dbReference type="NCBI Taxonomy" id="2692857"/>
    <lineage>
        <taxon>Bacteria</taxon>
        <taxon>Bacillati</taxon>
        <taxon>Cyanobacteriota</taxon>
        <taxon>Cyanophyceae</taxon>
        <taxon>Oscillatoriophycideae</taxon>
        <taxon>Oscillatoriales</taxon>
        <taxon>Oscillatoriaceae</taxon>
        <taxon>Phormidium</taxon>
    </lineage>
</organism>
<keyword evidence="5" id="KW-1185">Reference proteome</keyword>
<dbReference type="InterPro" id="IPR050469">
    <property type="entry name" value="Diguanylate_Cyclase"/>
</dbReference>
<dbReference type="InterPro" id="IPR000160">
    <property type="entry name" value="GGDEF_dom"/>
</dbReference>
<sequence>MDSYQMYLKPLERTILTLSRRIGAQGVIALITAASVILSVLATLALVVPQFSMQYSHDLILVVSLIIAVTIPLLVAPITVGLVMSILVRLDNAYLTLLKLSITDPLTGAANRRGFFTEAAVRVQNLYHNDSVFVGMVDLDSFKILNDSFGHQFGDEVLCAIVRRLQLVLGEDIVGRLGGDEFAFLITGSHIRTRQVMQEVHTQCDSFTLRIEGIDEPILVSSSIGMVPWYPEESLDQVLARADRSLYVRKHHIRESDSLNSRNLPALHHKDKSKPDQNRRRTKRIYALQKRAYSSRQVNQGIN</sequence>
<keyword evidence="2" id="KW-0812">Transmembrane</keyword>
<feature type="region of interest" description="Disordered" evidence="1">
    <location>
        <begin position="259"/>
        <end position="281"/>
    </location>
</feature>
<dbReference type="InterPro" id="IPR029787">
    <property type="entry name" value="Nucleotide_cyclase"/>
</dbReference>
<keyword evidence="2" id="KW-1133">Transmembrane helix</keyword>
<dbReference type="PANTHER" id="PTHR45138">
    <property type="entry name" value="REGULATORY COMPONENTS OF SENSORY TRANSDUCTION SYSTEM"/>
    <property type="match status" value="1"/>
</dbReference>
<dbReference type="CDD" id="cd01949">
    <property type="entry name" value="GGDEF"/>
    <property type="match status" value="1"/>
</dbReference>
<feature type="domain" description="GGDEF" evidence="3">
    <location>
        <begin position="130"/>
        <end position="262"/>
    </location>
</feature>
<evidence type="ECO:0000256" key="2">
    <source>
        <dbReference type="SAM" id="Phobius"/>
    </source>
</evidence>
<dbReference type="PROSITE" id="PS50887">
    <property type="entry name" value="GGDEF"/>
    <property type="match status" value="1"/>
</dbReference>
<evidence type="ECO:0000259" key="3">
    <source>
        <dbReference type="PROSITE" id="PS50887"/>
    </source>
</evidence>
<protein>
    <submittedName>
        <fullName evidence="4">GGDEF domain-containing protein</fullName>
    </submittedName>
</protein>
<dbReference type="SUPFAM" id="SSF55073">
    <property type="entry name" value="Nucleotide cyclase"/>
    <property type="match status" value="1"/>
</dbReference>
<proteinExistence type="predicted"/>
<reference evidence="4 5" key="1">
    <citation type="journal article" date="2020" name="ISME J.">
        <title>Comparative genomics reveals insights into cyanobacterial evolution and habitat adaptation.</title>
        <authorList>
            <person name="Chen M.Y."/>
            <person name="Teng W.K."/>
            <person name="Zhao L."/>
            <person name="Hu C.X."/>
            <person name="Zhou Y.K."/>
            <person name="Han B.P."/>
            <person name="Song L.R."/>
            <person name="Shu W.S."/>
        </authorList>
    </citation>
    <scope>NUCLEOTIDE SEQUENCE [LARGE SCALE GENOMIC DNA]</scope>
    <source>
        <strain evidence="4 5">FACHB-1050</strain>
    </source>
</reference>
<dbReference type="Gene3D" id="3.30.70.270">
    <property type="match status" value="1"/>
</dbReference>
<accession>A0ABR8CIN3</accession>
<dbReference type="EMBL" id="JACJQY010000066">
    <property type="protein sequence ID" value="MBD2319805.1"/>
    <property type="molecule type" value="Genomic_DNA"/>
</dbReference>
<dbReference type="PANTHER" id="PTHR45138:SF9">
    <property type="entry name" value="DIGUANYLATE CYCLASE DGCM-RELATED"/>
    <property type="match status" value="1"/>
</dbReference>
<name>A0ABR8CIN3_9CYAN</name>
<comment type="caution">
    <text evidence="4">The sequence shown here is derived from an EMBL/GenBank/DDBJ whole genome shotgun (WGS) entry which is preliminary data.</text>
</comment>
<dbReference type="RefSeq" id="WP_190582187.1">
    <property type="nucleotide sequence ID" value="NZ_CAWPQU010000063.1"/>
</dbReference>
<dbReference type="SMART" id="SM00267">
    <property type="entry name" value="GGDEF"/>
    <property type="match status" value="1"/>
</dbReference>
<evidence type="ECO:0000313" key="5">
    <source>
        <dbReference type="Proteomes" id="UP000618445"/>
    </source>
</evidence>
<dbReference type="NCBIfam" id="TIGR00254">
    <property type="entry name" value="GGDEF"/>
    <property type="match status" value="1"/>
</dbReference>
<keyword evidence="2" id="KW-0472">Membrane</keyword>
<feature type="transmembrane region" description="Helical" evidence="2">
    <location>
        <begin position="60"/>
        <end position="88"/>
    </location>
</feature>